<name>A0A9D5HI09_9LILI</name>
<keyword evidence="3 6" id="KW-1133">Transmembrane helix</keyword>
<dbReference type="OrthoDB" id="1933744at2759"/>
<dbReference type="PROSITE" id="PS51775">
    <property type="entry name" value="GTD_BINDING"/>
    <property type="match status" value="1"/>
</dbReference>
<accession>A0A9D5HI09</accession>
<evidence type="ECO:0000256" key="4">
    <source>
        <dbReference type="ARBA" id="ARBA00023136"/>
    </source>
</evidence>
<dbReference type="GO" id="GO:0016020">
    <property type="term" value="C:membrane"/>
    <property type="evidence" value="ECO:0007669"/>
    <property type="project" value="UniProtKB-SubCell"/>
</dbReference>
<keyword evidence="2 6" id="KW-0812">Transmembrane</keyword>
<evidence type="ECO:0000256" key="2">
    <source>
        <dbReference type="ARBA" id="ARBA00022692"/>
    </source>
</evidence>
<dbReference type="InterPro" id="IPR007656">
    <property type="entry name" value="GTD-bd"/>
</dbReference>
<evidence type="ECO:0000256" key="3">
    <source>
        <dbReference type="ARBA" id="ARBA00022989"/>
    </source>
</evidence>
<evidence type="ECO:0000256" key="5">
    <source>
        <dbReference type="SAM" id="Coils"/>
    </source>
</evidence>
<evidence type="ECO:0000313" key="8">
    <source>
        <dbReference type="EMBL" id="KAJ0977265.1"/>
    </source>
</evidence>
<feature type="coiled-coil region" evidence="5">
    <location>
        <begin position="69"/>
        <end position="174"/>
    </location>
</feature>
<dbReference type="EMBL" id="JAGGNH010000003">
    <property type="protein sequence ID" value="KAJ0977265.1"/>
    <property type="molecule type" value="Genomic_DNA"/>
</dbReference>
<evidence type="ECO:0000259" key="7">
    <source>
        <dbReference type="PROSITE" id="PS51775"/>
    </source>
</evidence>
<evidence type="ECO:0000256" key="1">
    <source>
        <dbReference type="ARBA" id="ARBA00004370"/>
    </source>
</evidence>
<dbReference type="GO" id="GO:0080115">
    <property type="term" value="F:myosin XI tail binding"/>
    <property type="evidence" value="ECO:0007669"/>
    <property type="project" value="UniProtKB-ARBA"/>
</dbReference>
<feature type="domain" description="GTD-binding" evidence="7">
    <location>
        <begin position="74"/>
        <end position="172"/>
    </location>
</feature>
<proteinExistence type="predicted"/>
<reference evidence="8" key="1">
    <citation type="submission" date="2021-03" db="EMBL/GenBank/DDBJ databases">
        <authorList>
            <person name="Li Z."/>
            <person name="Yang C."/>
        </authorList>
    </citation>
    <scope>NUCLEOTIDE SEQUENCE</scope>
    <source>
        <strain evidence="8">Dzin_1.0</strain>
        <tissue evidence="8">Leaf</tissue>
    </source>
</reference>
<protein>
    <recommendedName>
        <fullName evidence="7">GTD-binding domain-containing protein</fullName>
    </recommendedName>
</protein>
<comment type="subcellular location">
    <subcellularLocation>
        <location evidence="1">Membrane</location>
    </subcellularLocation>
</comment>
<dbReference type="PANTHER" id="PTHR31422:SF3">
    <property type="entry name" value="GTD-BINDING DOMAIN-CONTAINING PROTEIN"/>
    <property type="match status" value="1"/>
</dbReference>
<gene>
    <name evidence="8" type="ORF">J5N97_012739</name>
</gene>
<dbReference type="Proteomes" id="UP001085076">
    <property type="component" value="Miscellaneous, Linkage group lg03"/>
</dbReference>
<evidence type="ECO:0000313" key="9">
    <source>
        <dbReference type="Proteomes" id="UP001085076"/>
    </source>
</evidence>
<comment type="caution">
    <text evidence="8">The sequence shown here is derived from an EMBL/GenBank/DDBJ whole genome shotgun (WGS) entry which is preliminary data.</text>
</comment>
<dbReference type="PANTHER" id="PTHR31422">
    <property type="entry name" value="BNAANNG28530D PROTEIN"/>
    <property type="match status" value="1"/>
</dbReference>
<keyword evidence="4 6" id="KW-0472">Membrane</keyword>
<sequence>MAIAQHAIHNWTLFSLMSAYIDLTLAYLYLYRSTLTFFAAKFLSLFGLNFPFGGARLDDKHHAGKKHEMDEDSELIKKLEKALEEEQAACAALYLELEKDRSAAATAADETMAMIMKLQEEKAELGMEVRQYQIVVEEKYAYIEEEMEILKEIIVNREKEKHALEKELKQYKKFSLSDATQGLVASLDEWKEVDSCGDVCIDDLKEREIDSSVLDVHVIAENKAW</sequence>
<reference evidence="8" key="2">
    <citation type="journal article" date="2022" name="Hortic Res">
        <title>The genome of Dioscorea zingiberensis sheds light on the biosynthesis, origin and evolution of the medicinally important diosgenin saponins.</title>
        <authorList>
            <person name="Li Y."/>
            <person name="Tan C."/>
            <person name="Li Z."/>
            <person name="Guo J."/>
            <person name="Li S."/>
            <person name="Chen X."/>
            <person name="Wang C."/>
            <person name="Dai X."/>
            <person name="Yang H."/>
            <person name="Song W."/>
            <person name="Hou L."/>
            <person name="Xu J."/>
            <person name="Tong Z."/>
            <person name="Xu A."/>
            <person name="Yuan X."/>
            <person name="Wang W."/>
            <person name="Yang Q."/>
            <person name="Chen L."/>
            <person name="Sun Z."/>
            <person name="Wang K."/>
            <person name="Pan B."/>
            <person name="Chen J."/>
            <person name="Bao Y."/>
            <person name="Liu F."/>
            <person name="Qi X."/>
            <person name="Gang D.R."/>
            <person name="Wen J."/>
            <person name="Li J."/>
        </authorList>
    </citation>
    <scope>NUCLEOTIDE SEQUENCE</scope>
    <source>
        <strain evidence="8">Dzin_1.0</strain>
    </source>
</reference>
<feature type="transmembrane region" description="Helical" evidence="6">
    <location>
        <begin position="12"/>
        <end position="31"/>
    </location>
</feature>
<keyword evidence="5" id="KW-0175">Coiled coil</keyword>
<organism evidence="8 9">
    <name type="scientific">Dioscorea zingiberensis</name>
    <dbReference type="NCBI Taxonomy" id="325984"/>
    <lineage>
        <taxon>Eukaryota</taxon>
        <taxon>Viridiplantae</taxon>
        <taxon>Streptophyta</taxon>
        <taxon>Embryophyta</taxon>
        <taxon>Tracheophyta</taxon>
        <taxon>Spermatophyta</taxon>
        <taxon>Magnoliopsida</taxon>
        <taxon>Liliopsida</taxon>
        <taxon>Dioscoreales</taxon>
        <taxon>Dioscoreaceae</taxon>
        <taxon>Dioscorea</taxon>
    </lineage>
</organism>
<dbReference type="AlphaFoldDB" id="A0A9D5HI09"/>
<keyword evidence="9" id="KW-1185">Reference proteome</keyword>
<dbReference type="Pfam" id="PF04576">
    <property type="entry name" value="Zein-binding"/>
    <property type="match status" value="1"/>
</dbReference>
<evidence type="ECO:0000256" key="6">
    <source>
        <dbReference type="SAM" id="Phobius"/>
    </source>
</evidence>